<accession>A0A2U1TML2</accession>
<protein>
    <submittedName>
        <fullName evidence="1">Uncharacterized protein</fullName>
    </submittedName>
</protein>
<evidence type="ECO:0000313" key="1">
    <source>
        <dbReference type="EMBL" id="PWC10638.1"/>
    </source>
</evidence>
<keyword evidence="2" id="KW-1185">Reference proteome</keyword>
<name>A0A2U1TML2_9GAMM</name>
<proteinExistence type="predicted"/>
<dbReference type="Proteomes" id="UP000245138">
    <property type="component" value="Unassembled WGS sequence"/>
</dbReference>
<dbReference type="AlphaFoldDB" id="A0A2U1TML2"/>
<dbReference type="EMBL" id="QDKJ01000013">
    <property type="protein sequence ID" value="PWC10638.1"/>
    <property type="molecule type" value="Genomic_DNA"/>
</dbReference>
<gene>
    <name evidence="1" type="ORF">B4923_16080</name>
</gene>
<sequence>MPIYRKTSGGVFATVSALNINDDGTFKPVTAAWINDNGTFKKVFPGDTEYEDPSAYYDIANATTLTLTQGIASETTNRLSWIANSVQIPLLSNLASNGIDVDWSYFEYIVVETGEIVPVDMFSTSGAQPTALGVKYDSGTASVLRQSTGAYQTLSTINPAVIDRQAFLGWLASTGYRYFKVQQQDYSNFYGKQLGLRWRWHSTINNKYFEFIFTNENFVLSAL</sequence>
<evidence type="ECO:0000313" key="2">
    <source>
        <dbReference type="Proteomes" id="UP000245138"/>
    </source>
</evidence>
<comment type="caution">
    <text evidence="1">The sequence shown here is derived from an EMBL/GenBank/DDBJ whole genome shotgun (WGS) entry which is preliminary data.</text>
</comment>
<organism evidence="1 2">
    <name type="scientific">Brenneria roseae subsp. americana</name>
    <dbReference type="NCBI Taxonomy" id="1508507"/>
    <lineage>
        <taxon>Bacteria</taxon>
        <taxon>Pseudomonadati</taxon>
        <taxon>Pseudomonadota</taxon>
        <taxon>Gammaproteobacteria</taxon>
        <taxon>Enterobacterales</taxon>
        <taxon>Pectobacteriaceae</taxon>
        <taxon>Brenneria</taxon>
    </lineage>
</organism>
<dbReference type="RefSeq" id="WP_109055384.1">
    <property type="nucleotide sequence ID" value="NZ_QDKJ01000013.1"/>
</dbReference>
<dbReference type="OrthoDB" id="6431494at2"/>
<reference evidence="1 2" key="1">
    <citation type="submission" date="2018-04" db="EMBL/GenBank/DDBJ databases">
        <title>Brenneria corticis sp.nov.</title>
        <authorList>
            <person name="Li Y."/>
        </authorList>
    </citation>
    <scope>NUCLEOTIDE SEQUENCE [LARGE SCALE GENOMIC DNA]</scope>
    <source>
        <strain evidence="1 2">LMG 27715</strain>
    </source>
</reference>